<dbReference type="EMBL" id="CM029043">
    <property type="protein sequence ID" value="KAG2611115.1"/>
    <property type="molecule type" value="Genomic_DNA"/>
</dbReference>
<protein>
    <submittedName>
        <fullName evidence="3">Uncharacterized protein</fullName>
    </submittedName>
</protein>
<evidence type="ECO:0000256" key="1">
    <source>
        <dbReference type="SAM" id="MobiDB-lite"/>
    </source>
</evidence>
<accession>A0A8T0TQS3</accession>
<sequence length="248" mass="26403">MSPPPHGRPLSQISCMRALPKSPKVLRALPPRVLYSSPKSHTEPRAATRPVLLSQIHPTSSVRYSPGAAGRHVQEPRRCPPAVPVPNPPCVAPACHSPERETGQPRRPRCPGAAASTHGRAGGTPPTARAARNAGPVGGCGPRERVRDLREPGRALCSHPCGGPPRRSRCCTVWNTSIRAGAERIDGGGREAAWGRIDPLVCLTARALITLHLSISIKVLLSTPSPSPTWILVDLVAFVVLDSYTYAC</sequence>
<reference evidence="3" key="1">
    <citation type="submission" date="2020-05" db="EMBL/GenBank/DDBJ databases">
        <title>WGS assembly of Panicum virgatum.</title>
        <authorList>
            <person name="Lovell J.T."/>
            <person name="Jenkins J."/>
            <person name="Shu S."/>
            <person name="Juenger T.E."/>
            <person name="Schmutz J."/>
        </authorList>
    </citation>
    <scope>NUCLEOTIDE SEQUENCE</scope>
    <source>
        <strain evidence="3">AP13</strain>
    </source>
</reference>
<dbReference type="Proteomes" id="UP000823388">
    <property type="component" value="Chromosome 4K"/>
</dbReference>
<organism evidence="3 4">
    <name type="scientific">Panicum virgatum</name>
    <name type="common">Blackwell switchgrass</name>
    <dbReference type="NCBI Taxonomy" id="38727"/>
    <lineage>
        <taxon>Eukaryota</taxon>
        <taxon>Viridiplantae</taxon>
        <taxon>Streptophyta</taxon>
        <taxon>Embryophyta</taxon>
        <taxon>Tracheophyta</taxon>
        <taxon>Spermatophyta</taxon>
        <taxon>Magnoliopsida</taxon>
        <taxon>Liliopsida</taxon>
        <taxon>Poales</taxon>
        <taxon>Poaceae</taxon>
        <taxon>PACMAD clade</taxon>
        <taxon>Panicoideae</taxon>
        <taxon>Panicodae</taxon>
        <taxon>Paniceae</taxon>
        <taxon>Panicinae</taxon>
        <taxon>Panicum</taxon>
        <taxon>Panicum sect. Hiantes</taxon>
    </lineage>
</organism>
<feature type="region of interest" description="Disordered" evidence="1">
    <location>
        <begin position="96"/>
        <end position="145"/>
    </location>
</feature>
<evidence type="ECO:0000313" key="4">
    <source>
        <dbReference type="Proteomes" id="UP000823388"/>
    </source>
</evidence>
<dbReference type="EMBL" id="CM029043">
    <property type="protein sequence ID" value="KAG2611116.1"/>
    <property type="molecule type" value="Genomic_DNA"/>
</dbReference>
<comment type="caution">
    <text evidence="3">The sequence shown here is derived from an EMBL/GenBank/DDBJ whole genome shotgun (WGS) entry which is preliminary data.</text>
</comment>
<gene>
    <name evidence="2" type="ORF">PVAP13_4KG139205</name>
    <name evidence="3" type="ORF">PVAP13_4KG139210</name>
</gene>
<proteinExistence type="predicted"/>
<dbReference type="AlphaFoldDB" id="A0A8T0TQS3"/>
<keyword evidence="4" id="KW-1185">Reference proteome</keyword>
<evidence type="ECO:0000313" key="2">
    <source>
        <dbReference type="EMBL" id="KAG2611115.1"/>
    </source>
</evidence>
<name>A0A8T0TQS3_PANVG</name>
<evidence type="ECO:0000313" key="3">
    <source>
        <dbReference type="EMBL" id="KAG2611116.1"/>
    </source>
</evidence>